<evidence type="ECO:0000256" key="1">
    <source>
        <dbReference type="SAM" id="SignalP"/>
    </source>
</evidence>
<keyword evidence="1" id="KW-0732">Signal</keyword>
<comment type="caution">
    <text evidence="2">The sequence shown here is derived from an EMBL/GenBank/DDBJ whole genome shotgun (WGS) entry which is preliminary data.</text>
</comment>
<dbReference type="EMBL" id="BLJN01000002">
    <property type="protein sequence ID" value="GFE80692.1"/>
    <property type="molecule type" value="Genomic_DNA"/>
</dbReference>
<sequence length="277" mass="29770">MSRFNQRRRGNAPRGVSLLGIAALLPAHAIAEEISSDWRFAASLYAWLPDIAGNTSIRTDSGVPINVDIDTILDHLEMAGQGAFGLQKGHWGAFTDVIYLGIGASKSRTRNLSIGDQPLPAAVTGRTDLDLDTLVWTLAGSYRVAASPAVTFDVLAGARYASIETKLKWEFTGDFGVVAPPPRTGNGKSSSDLLDGIVGVKGHFALGHEHKWVIPYYLDVGTGDSDTTWQALLGFGYAFGWGDVSLAWRYLDYDLKSDAPIADLSLNGPAAGVTFRW</sequence>
<dbReference type="SUPFAM" id="SSF56925">
    <property type="entry name" value="OMPA-like"/>
    <property type="match status" value="1"/>
</dbReference>
<protein>
    <recommendedName>
        <fullName evidence="4">Outer membrane protein beta-barrel domain-containing protein</fullName>
    </recommendedName>
</protein>
<evidence type="ECO:0000313" key="3">
    <source>
        <dbReference type="Proteomes" id="UP000445000"/>
    </source>
</evidence>
<keyword evidence="3" id="KW-1185">Reference proteome</keyword>
<organism evidence="2 3">
    <name type="scientific">Steroidobacter agaridevorans</name>
    <dbReference type="NCBI Taxonomy" id="2695856"/>
    <lineage>
        <taxon>Bacteria</taxon>
        <taxon>Pseudomonadati</taxon>
        <taxon>Pseudomonadota</taxon>
        <taxon>Gammaproteobacteria</taxon>
        <taxon>Steroidobacterales</taxon>
        <taxon>Steroidobacteraceae</taxon>
        <taxon>Steroidobacter</taxon>
    </lineage>
</organism>
<evidence type="ECO:0008006" key="4">
    <source>
        <dbReference type="Google" id="ProtNLM"/>
    </source>
</evidence>
<dbReference type="Proteomes" id="UP000445000">
    <property type="component" value="Unassembled WGS sequence"/>
</dbReference>
<reference evidence="3" key="1">
    <citation type="submission" date="2020-01" db="EMBL/GenBank/DDBJ databases">
        <title>'Steroidobacter agaridevorans' sp. nov., agar-degrading bacteria isolated from rhizosphere soils.</title>
        <authorList>
            <person name="Ikenaga M."/>
            <person name="Kataoka M."/>
            <person name="Murouchi A."/>
            <person name="Katsuragi S."/>
            <person name="Sakai M."/>
        </authorList>
    </citation>
    <scope>NUCLEOTIDE SEQUENCE [LARGE SCALE GENOMIC DNA]</scope>
    <source>
        <strain evidence="3">YU21-B</strain>
    </source>
</reference>
<dbReference type="InterPro" id="IPR011250">
    <property type="entry name" value="OMP/PagP_B-barrel"/>
</dbReference>
<gene>
    <name evidence="2" type="ORF">GCM10011487_26920</name>
</gene>
<feature type="chain" id="PRO_5032597418" description="Outer membrane protein beta-barrel domain-containing protein" evidence="1">
    <location>
        <begin position="32"/>
        <end position="277"/>
    </location>
</feature>
<name>A0A829YDF4_9GAMM</name>
<evidence type="ECO:0000313" key="2">
    <source>
        <dbReference type="EMBL" id="GFE80692.1"/>
    </source>
</evidence>
<dbReference type="RefSeq" id="WP_161812346.1">
    <property type="nucleotide sequence ID" value="NZ_BLJN01000002.1"/>
</dbReference>
<accession>A0A829YDF4</accession>
<dbReference type="AlphaFoldDB" id="A0A829YDF4"/>
<proteinExistence type="predicted"/>
<feature type="signal peptide" evidence="1">
    <location>
        <begin position="1"/>
        <end position="31"/>
    </location>
</feature>